<protein>
    <recommendedName>
        <fullName evidence="6">Peptidase A1 domain-containing protein</fullName>
    </recommendedName>
</protein>
<evidence type="ECO:0000313" key="8">
    <source>
        <dbReference type="Proteomes" id="UP001632038"/>
    </source>
</evidence>
<evidence type="ECO:0000256" key="5">
    <source>
        <dbReference type="ARBA" id="ARBA00023180"/>
    </source>
</evidence>
<dbReference type="SUPFAM" id="SSF50630">
    <property type="entry name" value="Acid proteases"/>
    <property type="match status" value="1"/>
</dbReference>
<dbReference type="GO" id="GO:0006508">
    <property type="term" value="P:proteolysis"/>
    <property type="evidence" value="ECO:0007669"/>
    <property type="project" value="UniProtKB-KW"/>
</dbReference>
<dbReference type="PANTHER" id="PTHR47967:SF123">
    <property type="entry name" value="ASPARTIC PROTEINASE NEPENTHESIN-1-LIKE"/>
    <property type="match status" value="1"/>
</dbReference>
<evidence type="ECO:0000259" key="6">
    <source>
        <dbReference type="PROSITE" id="PS51767"/>
    </source>
</evidence>
<dbReference type="Pfam" id="PF14541">
    <property type="entry name" value="TAXi_C"/>
    <property type="match status" value="1"/>
</dbReference>
<organism evidence="7 8">
    <name type="scientific">Castilleja foliolosa</name>
    <dbReference type="NCBI Taxonomy" id="1961234"/>
    <lineage>
        <taxon>Eukaryota</taxon>
        <taxon>Viridiplantae</taxon>
        <taxon>Streptophyta</taxon>
        <taxon>Embryophyta</taxon>
        <taxon>Tracheophyta</taxon>
        <taxon>Spermatophyta</taxon>
        <taxon>Magnoliopsida</taxon>
        <taxon>eudicotyledons</taxon>
        <taxon>Gunneridae</taxon>
        <taxon>Pentapetalae</taxon>
        <taxon>asterids</taxon>
        <taxon>lamiids</taxon>
        <taxon>Lamiales</taxon>
        <taxon>Orobanchaceae</taxon>
        <taxon>Pedicularideae</taxon>
        <taxon>Castillejinae</taxon>
        <taxon>Castilleja</taxon>
    </lineage>
</organism>
<keyword evidence="8" id="KW-1185">Reference proteome</keyword>
<evidence type="ECO:0000256" key="1">
    <source>
        <dbReference type="ARBA" id="ARBA00007447"/>
    </source>
</evidence>
<feature type="domain" description="Peptidase A1" evidence="6">
    <location>
        <begin position="90"/>
        <end position="429"/>
    </location>
</feature>
<dbReference type="InterPro" id="IPR032861">
    <property type="entry name" value="TAXi_N"/>
</dbReference>
<dbReference type="InterPro" id="IPR034161">
    <property type="entry name" value="Pepsin-like_plant"/>
</dbReference>
<name>A0ABD3E0M2_9LAMI</name>
<comment type="similarity">
    <text evidence="1">Belongs to the peptidase A1 family.</text>
</comment>
<dbReference type="CDD" id="cd05476">
    <property type="entry name" value="pepsin_A_like_plant"/>
    <property type="match status" value="1"/>
</dbReference>
<dbReference type="PANTHER" id="PTHR47967">
    <property type="entry name" value="OS07G0603500 PROTEIN-RELATED"/>
    <property type="match status" value="1"/>
</dbReference>
<dbReference type="Pfam" id="PF14543">
    <property type="entry name" value="TAXi_N"/>
    <property type="match status" value="1"/>
</dbReference>
<comment type="caution">
    <text evidence="7">The sequence shown here is derived from an EMBL/GenBank/DDBJ whole genome shotgun (WGS) entry which is preliminary data.</text>
</comment>
<evidence type="ECO:0000256" key="2">
    <source>
        <dbReference type="ARBA" id="ARBA00022670"/>
    </source>
</evidence>
<dbReference type="InterPro" id="IPR051708">
    <property type="entry name" value="Plant_Aspart_Prot_A1"/>
</dbReference>
<proteinExistence type="inferred from homology"/>
<keyword evidence="3" id="KW-0064">Aspartyl protease</keyword>
<keyword evidence="2" id="KW-0645">Protease</keyword>
<accession>A0ABD3E0M2</accession>
<gene>
    <name evidence="7" type="ORF">CASFOL_008830</name>
</gene>
<reference evidence="8" key="1">
    <citation type="journal article" date="2024" name="IScience">
        <title>Strigolactones Initiate the Formation of Haustorium-like Structures in Castilleja.</title>
        <authorList>
            <person name="Buerger M."/>
            <person name="Peterson D."/>
            <person name="Chory J."/>
        </authorList>
    </citation>
    <scope>NUCLEOTIDE SEQUENCE [LARGE SCALE GENOMIC DNA]</scope>
</reference>
<dbReference type="InterPro" id="IPR021109">
    <property type="entry name" value="Peptidase_aspartic_dom_sf"/>
</dbReference>
<evidence type="ECO:0000256" key="3">
    <source>
        <dbReference type="ARBA" id="ARBA00022750"/>
    </source>
</evidence>
<evidence type="ECO:0000313" key="7">
    <source>
        <dbReference type="EMBL" id="KAL3647862.1"/>
    </source>
</evidence>
<dbReference type="GO" id="GO:0004190">
    <property type="term" value="F:aspartic-type endopeptidase activity"/>
    <property type="evidence" value="ECO:0007669"/>
    <property type="project" value="UniProtKB-KW"/>
</dbReference>
<sequence length="433" mass="49070">MNSILVYISLMFINIFTISSSNALTFKLIHRDSPRSPLFQPNLSHLQSYLRDIKTSKTRVSYLKSLTNLKTSFKDLVLLKPSQSSTSSVFIVNLNIGSDPSTNIPLVFDTTAPLTWMQCKPFTNSSFKSRLPIFDSNKSRTFRRINQNHTLANLFNCTPRECNYSVFARFGKNSTGFVSTDRFNYVYQDVIFGCQTNNLARPPTGVTGVLGMANFPTSFVRQVANDARFSYCLSSNKLSKTSFFKIGGDDLIENVGHVQTTTFKQGPLAGKSLWRDGYWLTLIGISVAGKKLDIPKESFRKGCIVDTGSPFSVLEEQAYRVVYGAISEYFVRYKNVKEIFKSKYPKNLCYQYPTNFSDFPSMVWHFEDADLEINPINLFLFGKNMLGSRFLCLQMLGTLGLSNTNILGAYQQQNVRFLYDLDHGKLSFAHHTC</sequence>
<keyword evidence="4" id="KW-0378">Hydrolase</keyword>
<dbReference type="Gene3D" id="2.40.70.10">
    <property type="entry name" value="Acid Proteases"/>
    <property type="match status" value="2"/>
</dbReference>
<dbReference type="PROSITE" id="PS51767">
    <property type="entry name" value="PEPTIDASE_A1"/>
    <property type="match status" value="1"/>
</dbReference>
<dbReference type="InterPro" id="IPR032799">
    <property type="entry name" value="TAXi_C"/>
</dbReference>
<dbReference type="EMBL" id="JAVIJP010000009">
    <property type="protein sequence ID" value="KAL3647862.1"/>
    <property type="molecule type" value="Genomic_DNA"/>
</dbReference>
<dbReference type="InterPro" id="IPR033121">
    <property type="entry name" value="PEPTIDASE_A1"/>
</dbReference>
<dbReference type="AlphaFoldDB" id="A0ABD3E0M2"/>
<keyword evidence="5" id="KW-0325">Glycoprotein</keyword>
<evidence type="ECO:0000256" key="4">
    <source>
        <dbReference type="ARBA" id="ARBA00022801"/>
    </source>
</evidence>
<dbReference type="Proteomes" id="UP001632038">
    <property type="component" value="Unassembled WGS sequence"/>
</dbReference>